<gene>
    <name evidence="2" type="ORF">CD31_00375</name>
</gene>
<keyword evidence="3" id="KW-1185">Reference proteome</keyword>
<evidence type="ECO:0000313" key="2">
    <source>
        <dbReference type="EMBL" id="KGR89634.1"/>
    </source>
</evidence>
<evidence type="ECO:0000259" key="1">
    <source>
        <dbReference type="Pfam" id="PF15565"/>
    </source>
</evidence>
<proteinExistence type="predicted"/>
<dbReference type="EMBL" id="JPVR01000036">
    <property type="protein sequence ID" value="KGR89634.1"/>
    <property type="molecule type" value="Genomic_DNA"/>
</dbReference>
<dbReference type="RefSeq" id="WP_036074837.1">
    <property type="nucleotide sequence ID" value="NZ_AVCW01000046.1"/>
</dbReference>
<comment type="caution">
    <text evidence="2">The sequence shown here is derived from an EMBL/GenBank/DDBJ whole genome shotgun (WGS) entry which is preliminary data.</text>
</comment>
<accession>A0ABR4Y555</accession>
<sequence length="156" mass="18103">MNFKDRISILHKMRFLENEGDNIEEFENILNELSYKGTYDLIPDLCTIFEDDIAEPSAGDYLIETIFYIIENSGREEGFYKLASSIPKMLPHAEFWVERIHRTLLNSENLIIPYINVLGNVNGPTKDMIKGILIEIKEEEPDLYSEKVNSILEKLT</sequence>
<name>A0ABR4Y555_9BACI</name>
<dbReference type="InterPro" id="IPR029084">
    <property type="entry name" value="Imm30"/>
</dbReference>
<reference evidence="2 3" key="1">
    <citation type="submission" date="2014-02" db="EMBL/GenBank/DDBJ databases">
        <title>Draft genome sequence of Lysinibacillus boronitolerans NBRC 103108.</title>
        <authorList>
            <person name="Zhang F."/>
            <person name="Wang G."/>
            <person name="Zhang L."/>
        </authorList>
    </citation>
    <scope>NUCLEOTIDE SEQUENCE [LARGE SCALE GENOMIC DNA]</scope>
    <source>
        <strain evidence="2 3">NBRC 103108</strain>
    </source>
</reference>
<dbReference type="Proteomes" id="UP000030487">
    <property type="component" value="Unassembled WGS sequence"/>
</dbReference>
<feature type="domain" description="Immunity protein 30" evidence="1">
    <location>
        <begin position="21"/>
        <end position="109"/>
    </location>
</feature>
<organism evidence="2 3">
    <name type="scientific">Lysinibacillus boronitolerans JCM 21713 = 10a = NBRC 103108</name>
    <dbReference type="NCBI Taxonomy" id="1294264"/>
    <lineage>
        <taxon>Bacteria</taxon>
        <taxon>Bacillati</taxon>
        <taxon>Bacillota</taxon>
        <taxon>Bacilli</taxon>
        <taxon>Bacillales</taxon>
        <taxon>Bacillaceae</taxon>
        <taxon>Lysinibacillus</taxon>
    </lineage>
</organism>
<protein>
    <recommendedName>
        <fullName evidence="1">Immunity protein 30 domain-containing protein</fullName>
    </recommendedName>
</protein>
<evidence type="ECO:0000313" key="3">
    <source>
        <dbReference type="Proteomes" id="UP000030487"/>
    </source>
</evidence>
<dbReference type="Pfam" id="PF15565">
    <property type="entry name" value="Imm30"/>
    <property type="match status" value="1"/>
</dbReference>